<dbReference type="InterPro" id="IPR051803">
    <property type="entry name" value="TA_system_RelE-like_toxin"/>
</dbReference>
<dbReference type="PANTHER" id="PTHR33755:SF6">
    <property type="entry name" value="PLASMID STABILIZATION SYSTEM PROTEIN"/>
    <property type="match status" value="1"/>
</dbReference>
<reference evidence="3 4" key="1">
    <citation type="submission" date="2019-12" db="EMBL/GenBank/DDBJ databases">
        <title>Comparative genomics gives insights into the taxonomy of the Azoarcus-Aromatoleum group and reveals separate origins of nif in the plant-associated Azoarcus and non-plant-associated Aromatoleum sub-groups.</title>
        <authorList>
            <person name="Lafos M."/>
            <person name="Maluk M."/>
            <person name="Batista M."/>
            <person name="Junghare M."/>
            <person name="Carmona M."/>
            <person name="Faoro H."/>
            <person name="Cruz L.M."/>
            <person name="Battistoni F."/>
            <person name="De Souza E."/>
            <person name="Pedrosa F."/>
            <person name="Chen W.-M."/>
            <person name="Poole P.S."/>
            <person name="Dixon R.A."/>
            <person name="James E.K."/>
        </authorList>
    </citation>
    <scope>NUCLEOTIDE SEQUENCE [LARGE SCALE GENOMIC DNA]</scope>
    <source>
        <strain evidence="3 4">PbN1</strain>
    </source>
</reference>
<dbReference type="Proteomes" id="UP000633943">
    <property type="component" value="Unassembled WGS sequence"/>
</dbReference>
<organism evidence="3 4">
    <name type="scientific">Aromatoleum bremense</name>
    <dbReference type="NCBI Taxonomy" id="76115"/>
    <lineage>
        <taxon>Bacteria</taxon>
        <taxon>Pseudomonadati</taxon>
        <taxon>Pseudomonadota</taxon>
        <taxon>Betaproteobacteria</taxon>
        <taxon>Rhodocyclales</taxon>
        <taxon>Rhodocyclaceae</taxon>
        <taxon>Aromatoleum</taxon>
    </lineage>
</organism>
<comment type="similarity">
    <text evidence="1">Belongs to the RelE toxin family.</text>
</comment>
<dbReference type="EMBL" id="WTVP01000060">
    <property type="protein sequence ID" value="NMG17114.1"/>
    <property type="molecule type" value="Genomic_DNA"/>
</dbReference>
<protein>
    <submittedName>
        <fullName evidence="3">Type II toxin-antitoxin system mRNA interferase toxin, RelE/StbE family</fullName>
    </submittedName>
</protein>
<dbReference type="InterPro" id="IPR035093">
    <property type="entry name" value="RelE/ParE_toxin_dom_sf"/>
</dbReference>
<keyword evidence="4" id="KW-1185">Reference proteome</keyword>
<accession>A0ABX1NYI9</accession>
<dbReference type="Pfam" id="PF05016">
    <property type="entry name" value="ParE_toxin"/>
    <property type="match status" value="1"/>
</dbReference>
<keyword evidence="2" id="KW-1277">Toxin-antitoxin system</keyword>
<dbReference type="NCBIfam" id="TIGR02385">
    <property type="entry name" value="RelE_StbE"/>
    <property type="match status" value="1"/>
</dbReference>
<evidence type="ECO:0000256" key="1">
    <source>
        <dbReference type="ARBA" id="ARBA00006226"/>
    </source>
</evidence>
<evidence type="ECO:0000256" key="2">
    <source>
        <dbReference type="ARBA" id="ARBA00022649"/>
    </source>
</evidence>
<comment type="caution">
    <text evidence="3">The sequence shown here is derived from an EMBL/GenBank/DDBJ whole genome shotgun (WGS) entry which is preliminary data.</text>
</comment>
<dbReference type="InterPro" id="IPR007712">
    <property type="entry name" value="RelE/ParE_toxin"/>
</dbReference>
<sequence>MPVKWLRRALENLDDEAAYIAEDNPRVAAEFVRHMRNSAAMLADHPNMGRPGRITGTRELVVTRFPYILPYRVRGGTVEVLRVFHTARKWPRRIN</sequence>
<evidence type="ECO:0000313" key="4">
    <source>
        <dbReference type="Proteomes" id="UP000633943"/>
    </source>
</evidence>
<dbReference type="RefSeq" id="WP_169203656.1">
    <property type="nucleotide sequence ID" value="NZ_CP059467.1"/>
</dbReference>
<name>A0ABX1NYI9_9RHOO</name>
<dbReference type="PANTHER" id="PTHR33755">
    <property type="entry name" value="TOXIN PARE1-RELATED"/>
    <property type="match status" value="1"/>
</dbReference>
<evidence type="ECO:0000313" key="3">
    <source>
        <dbReference type="EMBL" id="NMG17114.1"/>
    </source>
</evidence>
<proteinExistence type="inferred from homology"/>
<dbReference type="Gene3D" id="3.30.2310.20">
    <property type="entry name" value="RelE-like"/>
    <property type="match status" value="1"/>
</dbReference>
<gene>
    <name evidence="3" type="ORF">GPA24_16550</name>
</gene>